<sequence>MKKTLLLALATVVYSGSGWAQKTATPLMPEKKYETEISTLTSRPRVKTAFQTILDLEPETRKDHLLLTQIPSPPFKEQVRAKKYAELLRAAGADSVWMDEVGNVLARRKGKTGKRTVVLEGHLDTVFPEGTDVTVKQRGDTLFAPGIGDDSRGLAVVLAVLKTMQKNNLRTEGDILFVGTVGEEGLGDLRGVKHLFSGKGPKIDSYLSVDGSGIGPITNGGVGSVRYRVTYKGPGGHSYGSFGLVNPHQALGRAIHYFTLEADKFTRMGPKTTYSVSVIGGGTSVNAIPFESWMEVDMRSEDQSKLAGINDLFLAAVQKGLQEENAIKRMGADLTVDVKKVGDRPSGMTEAKQPLIQRMIAISRYLKAEPSLHSSSTNANIPFAKGVPAATIGIGGVGGGAHSLNEWWMNDKGYLGIQQALLIVLSEAGYTE</sequence>
<dbReference type="GO" id="GO:0016787">
    <property type="term" value="F:hydrolase activity"/>
    <property type="evidence" value="ECO:0007669"/>
    <property type="project" value="UniProtKB-KW"/>
</dbReference>
<keyword evidence="3" id="KW-0732">Signal</keyword>
<gene>
    <name evidence="5" type="ORF">C5O19_10345</name>
</gene>
<dbReference type="EMBL" id="PTRA01000001">
    <property type="protein sequence ID" value="PQA59997.1"/>
    <property type="molecule type" value="Genomic_DNA"/>
</dbReference>
<dbReference type="InterPro" id="IPR036264">
    <property type="entry name" value="Bact_exopeptidase_dim_dom"/>
</dbReference>
<evidence type="ECO:0000313" key="6">
    <source>
        <dbReference type="Proteomes" id="UP000239590"/>
    </source>
</evidence>
<keyword evidence="1" id="KW-0479">Metal-binding</keyword>
<dbReference type="Proteomes" id="UP000239590">
    <property type="component" value="Unassembled WGS sequence"/>
</dbReference>
<proteinExistence type="predicted"/>
<reference evidence="6" key="1">
    <citation type="submission" date="2018-02" db="EMBL/GenBank/DDBJ databases">
        <title>Genome sequencing of Solimonas sp. HR-BB.</title>
        <authorList>
            <person name="Lee Y."/>
            <person name="Jeon C.O."/>
        </authorList>
    </citation>
    <scope>NUCLEOTIDE SEQUENCE [LARGE SCALE GENOMIC DNA]</scope>
    <source>
        <strain evidence="6">HR-U</strain>
    </source>
</reference>
<dbReference type="PANTHER" id="PTHR43808:SF17">
    <property type="entry name" value="PEPTIDASE M20"/>
    <property type="match status" value="1"/>
</dbReference>
<comment type="caution">
    <text evidence="5">The sequence shown here is derived from an EMBL/GenBank/DDBJ whole genome shotgun (WGS) entry which is preliminary data.</text>
</comment>
<dbReference type="OrthoDB" id="9783294at2"/>
<dbReference type="InterPro" id="IPR002933">
    <property type="entry name" value="Peptidase_M20"/>
</dbReference>
<feature type="signal peptide" evidence="3">
    <location>
        <begin position="1"/>
        <end position="20"/>
    </location>
</feature>
<dbReference type="AlphaFoldDB" id="A0A2S7IQK4"/>
<dbReference type="GO" id="GO:0046872">
    <property type="term" value="F:metal ion binding"/>
    <property type="evidence" value="ECO:0007669"/>
    <property type="project" value="UniProtKB-KW"/>
</dbReference>
<accession>A0A2S7IQK4</accession>
<protein>
    <submittedName>
        <fullName evidence="5">Peptidase M20</fullName>
    </submittedName>
</protein>
<feature type="domain" description="Peptidase M20 dimerisation" evidence="4">
    <location>
        <begin position="223"/>
        <end position="321"/>
    </location>
</feature>
<keyword evidence="2" id="KW-0378">Hydrolase</keyword>
<evidence type="ECO:0000256" key="2">
    <source>
        <dbReference type="ARBA" id="ARBA00022801"/>
    </source>
</evidence>
<dbReference type="PANTHER" id="PTHR43808">
    <property type="entry name" value="ACETYLORNITHINE DEACETYLASE"/>
    <property type="match status" value="1"/>
</dbReference>
<keyword evidence="6" id="KW-1185">Reference proteome</keyword>
<dbReference type="Gene3D" id="3.40.630.10">
    <property type="entry name" value="Zn peptidases"/>
    <property type="match status" value="1"/>
</dbReference>
<dbReference type="Pfam" id="PF01546">
    <property type="entry name" value="Peptidase_M20"/>
    <property type="match status" value="1"/>
</dbReference>
<dbReference type="SUPFAM" id="SSF55031">
    <property type="entry name" value="Bacterial exopeptidase dimerisation domain"/>
    <property type="match status" value="1"/>
</dbReference>
<organism evidence="5 6">
    <name type="scientific">Siphonobacter curvatus</name>
    <dbReference type="NCBI Taxonomy" id="2094562"/>
    <lineage>
        <taxon>Bacteria</taxon>
        <taxon>Pseudomonadati</taxon>
        <taxon>Bacteroidota</taxon>
        <taxon>Cytophagia</taxon>
        <taxon>Cytophagales</taxon>
        <taxon>Cytophagaceae</taxon>
        <taxon>Siphonobacter</taxon>
    </lineage>
</organism>
<dbReference type="Gene3D" id="3.30.70.360">
    <property type="match status" value="1"/>
</dbReference>
<evidence type="ECO:0000256" key="3">
    <source>
        <dbReference type="SAM" id="SignalP"/>
    </source>
</evidence>
<dbReference type="RefSeq" id="WP_104711904.1">
    <property type="nucleotide sequence ID" value="NZ_PTRA01000001.1"/>
</dbReference>
<dbReference type="InterPro" id="IPR011650">
    <property type="entry name" value="Peptidase_M20_dimer"/>
</dbReference>
<evidence type="ECO:0000259" key="4">
    <source>
        <dbReference type="Pfam" id="PF07687"/>
    </source>
</evidence>
<dbReference type="Pfam" id="PF07687">
    <property type="entry name" value="M20_dimer"/>
    <property type="match status" value="1"/>
</dbReference>
<feature type="chain" id="PRO_5015596535" evidence="3">
    <location>
        <begin position="21"/>
        <end position="432"/>
    </location>
</feature>
<dbReference type="SUPFAM" id="SSF53187">
    <property type="entry name" value="Zn-dependent exopeptidases"/>
    <property type="match status" value="1"/>
</dbReference>
<evidence type="ECO:0000313" key="5">
    <source>
        <dbReference type="EMBL" id="PQA59997.1"/>
    </source>
</evidence>
<evidence type="ECO:0000256" key="1">
    <source>
        <dbReference type="ARBA" id="ARBA00022723"/>
    </source>
</evidence>
<name>A0A2S7IQK4_9BACT</name>
<dbReference type="InterPro" id="IPR050072">
    <property type="entry name" value="Peptidase_M20A"/>
</dbReference>